<proteinExistence type="predicted"/>
<protein>
    <submittedName>
        <fullName evidence="1">Uncharacterized protein</fullName>
    </submittedName>
</protein>
<reference evidence="1 2" key="1">
    <citation type="journal article" date="2025" name="Anaerobe">
        <title>Description of Anaerococcus kampingiae sp. nov., Anaerococcus groningensis sp. nov., Anaerococcus martiniensis sp. nov., and Anaerococcus cruorum sp. nov., isolated from human clinical specimens.</title>
        <authorList>
            <person name="Boiten K.E."/>
            <person name="Meijer J."/>
            <person name="van Wezel E.M."/>
            <person name="Veloo A.C.M."/>
        </authorList>
    </citation>
    <scope>NUCLEOTIDE SEQUENCE [LARGE SCALE GENOMIC DNA]</scope>
    <source>
        <strain evidence="1 2">ENR1039</strain>
    </source>
</reference>
<dbReference type="RefSeq" id="WP_410032785.1">
    <property type="nucleotide sequence ID" value="NZ_JBGMEH010000003.1"/>
</dbReference>
<organism evidence="1 2">
    <name type="scientific">Anaerococcus cruorum</name>
    <dbReference type="NCBI Taxonomy" id="3115617"/>
    <lineage>
        <taxon>Bacteria</taxon>
        <taxon>Bacillati</taxon>
        <taxon>Bacillota</taxon>
        <taxon>Tissierellia</taxon>
        <taxon>Tissierellales</taxon>
        <taxon>Peptoniphilaceae</taxon>
        <taxon>Anaerococcus</taxon>
    </lineage>
</organism>
<comment type="caution">
    <text evidence="1">The sequence shown here is derived from an EMBL/GenBank/DDBJ whole genome shotgun (WGS) entry which is preliminary data.</text>
</comment>
<evidence type="ECO:0000313" key="1">
    <source>
        <dbReference type="EMBL" id="MFO3716045.1"/>
    </source>
</evidence>
<dbReference type="Proteomes" id="UP001638015">
    <property type="component" value="Unassembled WGS sequence"/>
</dbReference>
<sequence>MGATNFTQYTTSRVKNETTPIYCRVDAAKLNTKSVKLAAVRGDYKESKYTPVTYVYRPGTYYLSSYIREDFNSGRSSISTARIRCQKYETFGSADISGVWSPDSYR</sequence>
<keyword evidence="2" id="KW-1185">Reference proteome</keyword>
<evidence type="ECO:0000313" key="2">
    <source>
        <dbReference type="Proteomes" id="UP001638015"/>
    </source>
</evidence>
<name>A0ABW9MW65_9FIRM</name>
<gene>
    <name evidence="1" type="ORF">ACCQ40_04475</name>
</gene>
<dbReference type="EMBL" id="JBGMEH010000003">
    <property type="protein sequence ID" value="MFO3716045.1"/>
    <property type="molecule type" value="Genomic_DNA"/>
</dbReference>
<accession>A0ABW9MW65</accession>